<feature type="transmembrane region" description="Helical" evidence="10">
    <location>
        <begin position="456"/>
        <end position="476"/>
    </location>
</feature>
<comment type="similarity">
    <text evidence="2">Belongs to the oligopeptide OPT transporter family.</text>
</comment>
<gene>
    <name evidence="11" type="ORF">PPACK8108_LOCUS25301</name>
</gene>
<dbReference type="InterPro" id="IPR004648">
    <property type="entry name" value="Oligpept_transpt"/>
</dbReference>
<dbReference type="EMBL" id="CALTRL010006197">
    <property type="protein sequence ID" value="CAH7690064.1"/>
    <property type="molecule type" value="Genomic_DNA"/>
</dbReference>
<dbReference type="NCBIfam" id="TIGR00728">
    <property type="entry name" value="OPT_sfam"/>
    <property type="match status" value="1"/>
</dbReference>
<comment type="subcellular location">
    <subcellularLocation>
        <location evidence="1">Membrane</location>
        <topology evidence="1">Multi-pass membrane protein</topology>
    </subcellularLocation>
</comment>
<feature type="transmembrane region" description="Helical" evidence="10">
    <location>
        <begin position="639"/>
        <end position="664"/>
    </location>
</feature>
<feature type="transmembrane region" description="Helical" evidence="10">
    <location>
        <begin position="163"/>
        <end position="184"/>
    </location>
</feature>
<evidence type="ECO:0000256" key="8">
    <source>
        <dbReference type="ARBA" id="ARBA00023136"/>
    </source>
</evidence>
<feature type="transmembrane region" description="Helical" evidence="10">
    <location>
        <begin position="684"/>
        <end position="705"/>
    </location>
</feature>
<dbReference type="InterPro" id="IPR004813">
    <property type="entry name" value="OPT"/>
</dbReference>
<dbReference type="Proteomes" id="UP001153365">
    <property type="component" value="Unassembled WGS sequence"/>
</dbReference>
<evidence type="ECO:0000256" key="10">
    <source>
        <dbReference type="SAM" id="Phobius"/>
    </source>
</evidence>
<evidence type="ECO:0000256" key="6">
    <source>
        <dbReference type="ARBA" id="ARBA00022927"/>
    </source>
</evidence>
<feature type="transmembrane region" description="Helical" evidence="10">
    <location>
        <begin position="537"/>
        <end position="562"/>
    </location>
</feature>
<evidence type="ECO:0000256" key="5">
    <source>
        <dbReference type="ARBA" id="ARBA00022856"/>
    </source>
</evidence>
<keyword evidence="6" id="KW-0653">Protein transport</keyword>
<name>A0AAV0BUS0_PHAPC</name>
<keyword evidence="3" id="KW-0813">Transport</keyword>
<sequence>MDHYPEKQLDEISLSFSRSDFVEGEKYDGLSLNTPGFPGNQRSNGQNAGAEDIPLDDDPLMPATTFRALLIGIFVSSIVAVIQQFFLFKPARSQVQPLFIQIVCLFLGRALEKIPGPGWWNPGPYTRKENTLSAIMATAASVGTLAVKMIASQELYDKRPFHFTTSMSIMMSSQFIGYGFAGILRGPFVYARQAVFPAILPSVAFIHSFHDHNKKTKDQIKFFKKGFYLISLYEILPQYLAPTLQAVSPFCLAWQNNEFIARQFGGVLSHQGLGMFSFSLEWNSISSLGPLYTPFSAQINQWFGILLGYILYNLAWEKSWWSGGKQNGFPFLNSQIFTKEGKLYNTSTIIDEEGKGNLARIKAFGAPYLASSFVLSNIATHLSVGAAISHCVLWGWNDIWSKISRGRKLGKKDVDPHQIICLSYKEVSMWVYLAMMYIAISLALLASLFSESGLPTIGLAVALVFAGILVIASAHLKSTTGVNLEVEPVIQMLGGMIFPNDSLGNMWFTTYGSASVSQSISMLQDLKLGQYMHLPPISVLTFQTIGTVVGVLFNYIVMSLVVGTNRDLLLSEFGSDVFTGVALEDFHSLATIWGLFTNQLFSAKGRYFIVPLSLCIGLLLPLPFFLLRKSFPKMKQVHIALVCESLASILCRANSGFTLSALAGFLSQFVAKRYYSNWFHKYNYVLSAALDGGAQVTAVLLGFAVEGGAGWKRVKIPQHPLNPATYPYTNRAPDYCMLIEKKIL</sequence>
<feature type="transmembrane region" description="Helical" evidence="10">
    <location>
        <begin position="430"/>
        <end position="450"/>
    </location>
</feature>
<dbReference type="Pfam" id="PF03169">
    <property type="entry name" value="OPT"/>
    <property type="match status" value="1"/>
</dbReference>
<dbReference type="PANTHER" id="PTHR22601">
    <property type="entry name" value="ISP4 LIKE PROTEIN"/>
    <property type="match status" value="1"/>
</dbReference>
<keyword evidence="7 10" id="KW-1133">Transmembrane helix</keyword>
<organism evidence="11 12">
    <name type="scientific">Phakopsora pachyrhizi</name>
    <name type="common">Asian soybean rust disease fungus</name>
    <dbReference type="NCBI Taxonomy" id="170000"/>
    <lineage>
        <taxon>Eukaryota</taxon>
        <taxon>Fungi</taxon>
        <taxon>Dikarya</taxon>
        <taxon>Basidiomycota</taxon>
        <taxon>Pucciniomycotina</taxon>
        <taxon>Pucciniomycetes</taxon>
        <taxon>Pucciniales</taxon>
        <taxon>Phakopsoraceae</taxon>
        <taxon>Phakopsora</taxon>
    </lineage>
</organism>
<accession>A0AAV0BUS0</accession>
<protein>
    <submittedName>
        <fullName evidence="11">OPT oligopeptide transporter protein-domain-containing protein</fullName>
    </submittedName>
</protein>
<feature type="transmembrane region" description="Helical" evidence="10">
    <location>
        <begin position="68"/>
        <end position="88"/>
    </location>
</feature>
<evidence type="ECO:0000256" key="1">
    <source>
        <dbReference type="ARBA" id="ARBA00004141"/>
    </source>
</evidence>
<comment type="caution">
    <text evidence="11">The sequence shown here is derived from an EMBL/GenBank/DDBJ whole genome shotgun (WGS) entry which is preliminary data.</text>
</comment>
<evidence type="ECO:0000256" key="3">
    <source>
        <dbReference type="ARBA" id="ARBA00022448"/>
    </source>
</evidence>
<dbReference type="GO" id="GO:0016020">
    <property type="term" value="C:membrane"/>
    <property type="evidence" value="ECO:0007669"/>
    <property type="project" value="UniProtKB-SubCell"/>
</dbReference>
<keyword evidence="12" id="KW-1185">Reference proteome</keyword>
<feature type="transmembrane region" description="Helical" evidence="10">
    <location>
        <begin position="131"/>
        <end position="151"/>
    </location>
</feature>
<dbReference type="GO" id="GO:0035673">
    <property type="term" value="F:oligopeptide transmembrane transporter activity"/>
    <property type="evidence" value="ECO:0007669"/>
    <property type="project" value="InterPro"/>
</dbReference>
<feature type="transmembrane region" description="Helical" evidence="10">
    <location>
        <begin position="607"/>
        <end position="627"/>
    </location>
</feature>
<feature type="region of interest" description="Disordered" evidence="9">
    <location>
        <begin position="30"/>
        <end position="54"/>
    </location>
</feature>
<keyword evidence="5" id="KW-0571">Peptide transport</keyword>
<evidence type="ECO:0000256" key="9">
    <source>
        <dbReference type="SAM" id="MobiDB-lite"/>
    </source>
</evidence>
<evidence type="ECO:0000256" key="4">
    <source>
        <dbReference type="ARBA" id="ARBA00022692"/>
    </source>
</evidence>
<evidence type="ECO:0000313" key="12">
    <source>
        <dbReference type="Proteomes" id="UP001153365"/>
    </source>
</evidence>
<dbReference type="AlphaFoldDB" id="A0AAV0BUS0"/>
<keyword evidence="4 10" id="KW-0812">Transmembrane</keyword>
<evidence type="ECO:0000313" key="11">
    <source>
        <dbReference type="EMBL" id="CAH7690064.1"/>
    </source>
</evidence>
<keyword evidence="8 10" id="KW-0472">Membrane</keyword>
<evidence type="ECO:0000256" key="7">
    <source>
        <dbReference type="ARBA" id="ARBA00022989"/>
    </source>
</evidence>
<proteinExistence type="inferred from homology"/>
<dbReference type="GO" id="GO:0015031">
    <property type="term" value="P:protein transport"/>
    <property type="evidence" value="ECO:0007669"/>
    <property type="project" value="UniProtKB-KW"/>
</dbReference>
<reference evidence="11" key="1">
    <citation type="submission" date="2022-06" db="EMBL/GenBank/DDBJ databases">
        <authorList>
            <consortium name="SYNGENTA / RWTH Aachen University"/>
        </authorList>
    </citation>
    <scope>NUCLEOTIDE SEQUENCE</scope>
</reference>
<evidence type="ECO:0000256" key="2">
    <source>
        <dbReference type="ARBA" id="ARBA00008807"/>
    </source>
</evidence>